<evidence type="ECO:0000256" key="2">
    <source>
        <dbReference type="ARBA" id="ARBA00009183"/>
    </source>
</evidence>
<evidence type="ECO:0000313" key="9">
    <source>
        <dbReference type="EMBL" id="JAT30162.1"/>
    </source>
</evidence>
<comment type="cofactor">
    <cofactor evidence="1 8">
        <name>FAD</name>
        <dbReference type="ChEBI" id="CHEBI:57692"/>
    </cofactor>
</comment>
<comment type="similarity">
    <text evidence="2 8">Belongs to the FMO family.</text>
</comment>
<keyword evidence="7 8" id="KW-0503">Monooxygenase</keyword>
<evidence type="ECO:0000256" key="4">
    <source>
        <dbReference type="ARBA" id="ARBA00022827"/>
    </source>
</evidence>
<dbReference type="InterPro" id="IPR036188">
    <property type="entry name" value="FAD/NAD-bd_sf"/>
</dbReference>
<evidence type="ECO:0000256" key="8">
    <source>
        <dbReference type="RuleBase" id="RU361177"/>
    </source>
</evidence>
<sequence length="422" mass="47420">MAVRVAVVGAGPAGLCAARHTQAAGMSCTVFELSDDVGGTWQYTDCVGTDAYGIPIHTSMYRDLRTNVPKDVVMFPGIPHKNTEDSYLSSEEILEYLSNYADMFDLRPLCKFNHYVKRISRKDGEWFVTAIDLPNNQERTFKFDALFICNGLNNKPITAYIKGAENFAGSSMHSHDYRKPEPFAGQQVLIVGGGASALDLTNHISKFAAKVFLSHRSDRFKVENLTLAENVVYKPEARELFARSVLFEDGTEEDIDAIVYCTGYKCNYSFMDESCGITEDDGLVYPLYKHFVNANQNSMCILGNMCHSMQFPTFDIQVRFFLKSLTTGFLPEKDDMLQDINEHAEKKLVDGKPKKVYFITTAEEDADYYDNLAAMADIAPLPRVLTKIHARAVAQIYDNFPLFRGDKYKVLDNETFVVSPPA</sequence>
<keyword evidence="5" id="KW-0521">NADP</keyword>
<keyword evidence="6 8" id="KW-0560">Oxidoreductase</keyword>
<dbReference type="InterPro" id="IPR020946">
    <property type="entry name" value="Flavin_mOase-like"/>
</dbReference>
<evidence type="ECO:0000256" key="5">
    <source>
        <dbReference type="ARBA" id="ARBA00022857"/>
    </source>
</evidence>
<dbReference type="InterPro" id="IPR000960">
    <property type="entry name" value="Flavin_mOase"/>
</dbReference>
<dbReference type="EMBL" id="GEBQ01009815">
    <property type="protein sequence ID" value="JAT30162.1"/>
    <property type="molecule type" value="Transcribed_RNA"/>
</dbReference>
<dbReference type="FunFam" id="3.50.50.60:FF:000138">
    <property type="entry name" value="Flavin-containing monooxygenase"/>
    <property type="match status" value="1"/>
</dbReference>
<organism evidence="9">
    <name type="scientific">Graphocephala atropunctata</name>
    <dbReference type="NCBI Taxonomy" id="36148"/>
    <lineage>
        <taxon>Eukaryota</taxon>
        <taxon>Metazoa</taxon>
        <taxon>Ecdysozoa</taxon>
        <taxon>Arthropoda</taxon>
        <taxon>Hexapoda</taxon>
        <taxon>Insecta</taxon>
        <taxon>Pterygota</taxon>
        <taxon>Neoptera</taxon>
        <taxon>Paraneoptera</taxon>
        <taxon>Hemiptera</taxon>
        <taxon>Auchenorrhyncha</taxon>
        <taxon>Membracoidea</taxon>
        <taxon>Cicadellidae</taxon>
        <taxon>Cicadellinae</taxon>
        <taxon>Cicadellini</taxon>
        <taxon>Graphocephala</taxon>
    </lineage>
</organism>
<dbReference type="PANTHER" id="PTHR23023">
    <property type="entry name" value="DIMETHYLANILINE MONOOXYGENASE"/>
    <property type="match status" value="1"/>
</dbReference>
<keyword evidence="4 8" id="KW-0274">FAD</keyword>
<keyword evidence="3 8" id="KW-0285">Flavoprotein</keyword>
<evidence type="ECO:0000256" key="6">
    <source>
        <dbReference type="ARBA" id="ARBA00023002"/>
    </source>
</evidence>
<dbReference type="PRINTS" id="PR00370">
    <property type="entry name" value="FMOXYGENASE"/>
</dbReference>
<dbReference type="EC" id="1.-.-.-" evidence="8"/>
<dbReference type="SUPFAM" id="SSF51905">
    <property type="entry name" value="FAD/NAD(P)-binding domain"/>
    <property type="match status" value="2"/>
</dbReference>
<protein>
    <recommendedName>
        <fullName evidence="8">Flavin-containing monooxygenase</fullName>
        <ecNumber evidence="8">1.-.-.-</ecNumber>
    </recommendedName>
</protein>
<dbReference type="AlphaFoldDB" id="A0A1B6M2L9"/>
<accession>A0A1B6M2L9</accession>
<dbReference type="Gene3D" id="3.50.50.60">
    <property type="entry name" value="FAD/NAD(P)-binding domain"/>
    <property type="match status" value="2"/>
</dbReference>
<dbReference type="GO" id="GO:0050661">
    <property type="term" value="F:NADP binding"/>
    <property type="evidence" value="ECO:0007669"/>
    <property type="project" value="InterPro"/>
</dbReference>
<reference evidence="9" key="1">
    <citation type="submission" date="2015-11" db="EMBL/GenBank/DDBJ databases">
        <title>De novo transcriptome assembly of four potential Pierce s Disease insect vectors from Arizona vineyards.</title>
        <authorList>
            <person name="Tassone E.E."/>
        </authorList>
    </citation>
    <scope>NUCLEOTIDE SEQUENCE</scope>
</reference>
<dbReference type="InterPro" id="IPR050346">
    <property type="entry name" value="FMO-like"/>
</dbReference>
<dbReference type="GO" id="GO:0050660">
    <property type="term" value="F:flavin adenine dinucleotide binding"/>
    <property type="evidence" value="ECO:0007669"/>
    <property type="project" value="InterPro"/>
</dbReference>
<evidence type="ECO:0000256" key="3">
    <source>
        <dbReference type="ARBA" id="ARBA00022630"/>
    </source>
</evidence>
<dbReference type="GO" id="GO:0004499">
    <property type="term" value="F:N,N-dimethylaniline monooxygenase activity"/>
    <property type="evidence" value="ECO:0007669"/>
    <property type="project" value="InterPro"/>
</dbReference>
<dbReference type="Pfam" id="PF00743">
    <property type="entry name" value="FMO-like"/>
    <property type="match status" value="2"/>
</dbReference>
<evidence type="ECO:0000256" key="7">
    <source>
        <dbReference type="ARBA" id="ARBA00023033"/>
    </source>
</evidence>
<evidence type="ECO:0000256" key="1">
    <source>
        <dbReference type="ARBA" id="ARBA00001974"/>
    </source>
</evidence>
<dbReference type="PIRSF" id="PIRSF000332">
    <property type="entry name" value="FMO"/>
    <property type="match status" value="1"/>
</dbReference>
<gene>
    <name evidence="9" type="ORF">g.36079</name>
</gene>
<name>A0A1B6M2L9_9HEMI</name>
<proteinExistence type="inferred from homology"/>